<feature type="chain" id="PRO_5005893275" evidence="1">
    <location>
        <begin position="20"/>
        <end position="82"/>
    </location>
</feature>
<dbReference type="WBParaSite" id="SMUV_0000538901-mRNA-1">
    <property type="protein sequence ID" value="SMUV_0000538901-mRNA-1"/>
    <property type="gene ID" value="SMUV_0000538901"/>
</dbReference>
<keyword evidence="1" id="KW-0732">Signal</keyword>
<evidence type="ECO:0000256" key="1">
    <source>
        <dbReference type="SAM" id="SignalP"/>
    </source>
</evidence>
<proteinExistence type="predicted"/>
<evidence type="ECO:0000313" key="2">
    <source>
        <dbReference type="Proteomes" id="UP000046393"/>
    </source>
</evidence>
<protein>
    <submittedName>
        <fullName evidence="3">Spike protein</fullName>
    </submittedName>
</protein>
<evidence type="ECO:0000313" key="3">
    <source>
        <dbReference type="WBParaSite" id="SMUV_0000538901-mRNA-1"/>
    </source>
</evidence>
<organism evidence="2 3">
    <name type="scientific">Syphacia muris</name>
    <dbReference type="NCBI Taxonomy" id="451379"/>
    <lineage>
        <taxon>Eukaryota</taxon>
        <taxon>Metazoa</taxon>
        <taxon>Ecdysozoa</taxon>
        <taxon>Nematoda</taxon>
        <taxon>Chromadorea</taxon>
        <taxon>Rhabditida</taxon>
        <taxon>Spirurina</taxon>
        <taxon>Oxyuridomorpha</taxon>
        <taxon>Oxyuroidea</taxon>
        <taxon>Oxyuridae</taxon>
        <taxon>Syphacia</taxon>
    </lineage>
</organism>
<sequence length="82" mass="9106">MKLVASLLLVAVLTNSTYSLDCRKFSFAPACRGIMLKRSNEPGFSLPASGAGATAKLFDEVLYNKHWVTNRYYAAHNIDMFT</sequence>
<reference evidence="3" key="1">
    <citation type="submission" date="2017-02" db="UniProtKB">
        <authorList>
            <consortium name="WormBaseParasite"/>
        </authorList>
    </citation>
    <scope>IDENTIFICATION</scope>
</reference>
<name>A0A0N5ALH0_9BILA</name>
<feature type="signal peptide" evidence="1">
    <location>
        <begin position="1"/>
        <end position="19"/>
    </location>
</feature>
<accession>A0A0N5ALH0</accession>
<dbReference type="AlphaFoldDB" id="A0A0N5ALH0"/>
<keyword evidence="2" id="KW-1185">Reference proteome</keyword>
<dbReference type="Proteomes" id="UP000046393">
    <property type="component" value="Unplaced"/>
</dbReference>